<evidence type="ECO:0000256" key="3">
    <source>
        <dbReference type="ARBA" id="ARBA00022530"/>
    </source>
</evidence>
<dbReference type="InterPro" id="IPR050372">
    <property type="entry name" value="Neurexin-related_CASP"/>
</dbReference>
<keyword evidence="9" id="KW-0325">Glycoprotein</keyword>
<dbReference type="Gene3D" id="2.10.25.10">
    <property type="entry name" value="Laminin"/>
    <property type="match status" value="2"/>
</dbReference>
<dbReference type="PROSITE" id="PS50025">
    <property type="entry name" value="LAM_G_DOMAIN"/>
    <property type="match status" value="4"/>
</dbReference>
<keyword evidence="4" id="KW-0732">Signal</keyword>
<organism evidence="15 16">
    <name type="scientific">Amazona collaria</name>
    <name type="common">yellow-billed parrot</name>
    <dbReference type="NCBI Taxonomy" id="241587"/>
    <lineage>
        <taxon>Eukaryota</taxon>
        <taxon>Metazoa</taxon>
        <taxon>Chordata</taxon>
        <taxon>Craniata</taxon>
        <taxon>Vertebrata</taxon>
        <taxon>Euteleostomi</taxon>
        <taxon>Archelosauria</taxon>
        <taxon>Archosauria</taxon>
        <taxon>Dinosauria</taxon>
        <taxon>Saurischia</taxon>
        <taxon>Theropoda</taxon>
        <taxon>Coelurosauria</taxon>
        <taxon>Aves</taxon>
        <taxon>Neognathae</taxon>
        <taxon>Neoaves</taxon>
        <taxon>Telluraves</taxon>
        <taxon>Australaves</taxon>
        <taxon>Psittaciformes</taxon>
        <taxon>Psittacidae</taxon>
        <taxon>Amazona</taxon>
    </lineage>
</organism>
<comment type="caution">
    <text evidence="11">Lacks conserved residue(s) required for the propagation of feature annotation.</text>
</comment>
<feature type="disulfide bond" evidence="11">
    <location>
        <begin position="48"/>
        <end position="57"/>
    </location>
</feature>
<keyword evidence="7" id="KW-0130">Cell adhesion</keyword>
<feature type="domain" description="Laminin EGF-like" evidence="14">
    <location>
        <begin position="29"/>
        <end position="75"/>
    </location>
</feature>
<dbReference type="Pfam" id="PF00054">
    <property type="entry name" value="Laminin_G_1"/>
    <property type="match status" value="1"/>
</dbReference>
<evidence type="ECO:0000313" key="16">
    <source>
        <dbReference type="Proteomes" id="UP000694522"/>
    </source>
</evidence>
<accession>A0A8B9FEQ3</accession>
<dbReference type="InterPro" id="IPR002049">
    <property type="entry name" value="LE_dom"/>
</dbReference>
<dbReference type="Pfam" id="PF06008">
    <property type="entry name" value="Laminin_I"/>
    <property type="match status" value="1"/>
</dbReference>
<evidence type="ECO:0000256" key="6">
    <source>
        <dbReference type="ARBA" id="ARBA00022869"/>
    </source>
</evidence>
<dbReference type="Pfam" id="PF06009">
    <property type="entry name" value="Laminin_II"/>
    <property type="match status" value="1"/>
</dbReference>
<evidence type="ECO:0000256" key="7">
    <source>
        <dbReference type="ARBA" id="ARBA00022889"/>
    </source>
</evidence>
<dbReference type="CDD" id="cd00110">
    <property type="entry name" value="LamG"/>
    <property type="match status" value="4"/>
</dbReference>
<feature type="coiled-coil region" evidence="12">
    <location>
        <begin position="443"/>
        <end position="511"/>
    </location>
</feature>
<dbReference type="Ensembl" id="ENSACOT00000007756.1">
    <property type="protein sequence ID" value="ENSACOP00000007491.1"/>
    <property type="gene ID" value="ENSACOG00000004422.1"/>
</dbReference>
<keyword evidence="5" id="KW-0677">Repeat</keyword>
<dbReference type="SMART" id="SM00282">
    <property type="entry name" value="LamG"/>
    <property type="match status" value="4"/>
</dbReference>
<dbReference type="GO" id="GO:0030334">
    <property type="term" value="P:regulation of cell migration"/>
    <property type="evidence" value="ECO:0007669"/>
    <property type="project" value="InterPro"/>
</dbReference>
<keyword evidence="2" id="KW-0964">Secreted</keyword>
<keyword evidence="12" id="KW-0175">Coiled coil</keyword>
<feature type="coiled-coil region" evidence="12">
    <location>
        <begin position="202"/>
        <end position="250"/>
    </location>
</feature>
<feature type="domain" description="Laminin EGF-like" evidence="14">
    <location>
        <begin position="76"/>
        <end position="128"/>
    </location>
</feature>
<dbReference type="FunFam" id="2.10.25.10:FF:000033">
    <property type="entry name" value="Laminin subunit alpha 2"/>
    <property type="match status" value="1"/>
</dbReference>
<dbReference type="SUPFAM" id="SSF57196">
    <property type="entry name" value="EGF/Laminin"/>
    <property type="match status" value="2"/>
</dbReference>
<comment type="subcellular location">
    <subcellularLocation>
        <location evidence="1">Secreted</location>
        <location evidence="1">Extracellular space</location>
        <location evidence="1">Extracellular matrix</location>
        <location evidence="1">Basement membrane</location>
    </subcellularLocation>
</comment>
<dbReference type="SMART" id="SM00180">
    <property type="entry name" value="EGF_Lam"/>
    <property type="match status" value="2"/>
</dbReference>
<proteinExistence type="predicted"/>
<evidence type="ECO:0000256" key="9">
    <source>
        <dbReference type="ARBA" id="ARBA00023180"/>
    </source>
</evidence>
<dbReference type="PANTHER" id="PTHR15036">
    <property type="entry name" value="PIKACHURIN-LIKE PROTEIN"/>
    <property type="match status" value="1"/>
</dbReference>
<keyword evidence="3" id="KW-0272">Extracellular matrix</keyword>
<feature type="domain" description="Laminin G" evidence="13">
    <location>
        <begin position="1136"/>
        <end position="1310"/>
    </location>
</feature>
<dbReference type="InterPro" id="IPR009254">
    <property type="entry name" value="Laminin_aI"/>
</dbReference>
<dbReference type="GO" id="GO:0045995">
    <property type="term" value="P:regulation of embryonic development"/>
    <property type="evidence" value="ECO:0007669"/>
    <property type="project" value="InterPro"/>
</dbReference>
<feature type="domain" description="Laminin G" evidence="13">
    <location>
        <begin position="1317"/>
        <end position="1483"/>
    </location>
</feature>
<dbReference type="GO" id="GO:0016020">
    <property type="term" value="C:membrane"/>
    <property type="evidence" value="ECO:0007669"/>
    <property type="project" value="UniProtKB-SubCell"/>
</dbReference>
<evidence type="ECO:0000313" key="15">
    <source>
        <dbReference type="Ensembl" id="ENSACOP00000007491.1"/>
    </source>
</evidence>
<evidence type="ECO:0000256" key="10">
    <source>
        <dbReference type="ARBA" id="ARBA00023292"/>
    </source>
</evidence>
<evidence type="ECO:0000256" key="5">
    <source>
        <dbReference type="ARBA" id="ARBA00022737"/>
    </source>
</evidence>
<keyword evidence="6" id="KW-0084">Basement membrane</keyword>
<dbReference type="GO" id="GO:0005604">
    <property type="term" value="C:basement membrane"/>
    <property type="evidence" value="ECO:0007669"/>
    <property type="project" value="UniProtKB-SubCell"/>
</dbReference>
<dbReference type="InterPro" id="IPR013320">
    <property type="entry name" value="ConA-like_dom_sf"/>
</dbReference>
<evidence type="ECO:0000256" key="1">
    <source>
        <dbReference type="ARBA" id="ARBA00004302"/>
    </source>
</evidence>
<feature type="disulfide bond" evidence="11">
    <location>
        <begin position="99"/>
        <end position="108"/>
    </location>
</feature>
<feature type="domain" description="Laminin G" evidence="13">
    <location>
        <begin position="728"/>
        <end position="931"/>
    </location>
</feature>
<evidence type="ECO:0000259" key="14">
    <source>
        <dbReference type="PROSITE" id="PS50027"/>
    </source>
</evidence>
<dbReference type="CDD" id="cd00055">
    <property type="entry name" value="EGF_Lam"/>
    <property type="match status" value="2"/>
</dbReference>
<reference evidence="15" key="1">
    <citation type="submission" date="2025-08" db="UniProtKB">
        <authorList>
            <consortium name="Ensembl"/>
        </authorList>
    </citation>
    <scope>IDENTIFICATION</scope>
</reference>
<evidence type="ECO:0000256" key="8">
    <source>
        <dbReference type="ARBA" id="ARBA00023157"/>
    </source>
</evidence>
<evidence type="ECO:0000256" key="4">
    <source>
        <dbReference type="ARBA" id="ARBA00022729"/>
    </source>
</evidence>
<dbReference type="GO" id="GO:0005576">
    <property type="term" value="C:extracellular region"/>
    <property type="evidence" value="ECO:0007669"/>
    <property type="project" value="UniProtKB-ARBA"/>
</dbReference>
<dbReference type="InterPro" id="IPR010307">
    <property type="entry name" value="Laminin_dom_II"/>
</dbReference>
<keyword evidence="16" id="KW-1185">Reference proteome</keyword>
<reference evidence="15" key="2">
    <citation type="submission" date="2025-09" db="UniProtKB">
        <authorList>
            <consortium name="Ensembl"/>
        </authorList>
    </citation>
    <scope>IDENTIFICATION</scope>
</reference>
<dbReference type="FunFam" id="2.60.120.200:FF:000056">
    <property type="entry name" value="Laminin subunit alpha 3"/>
    <property type="match status" value="1"/>
</dbReference>
<dbReference type="PROSITE" id="PS01248">
    <property type="entry name" value="EGF_LAM_1"/>
    <property type="match status" value="1"/>
</dbReference>
<evidence type="ECO:0000256" key="12">
    <source>
        <dbReference type="SAM" id="Coils"/>
    </source>
</evidence>
<dbReference type="GO" id="GO:0030155">
    <property type="term" value="P:regulation of cell adhesion"/>
    <property type="evidence" value="ECO:0007669"/>
    <property type="project" value="InterPro"/>
</dbReference>
<keyword evidence="8 11" id="KW-1015">Disulfide bond</keyword>
<sequence length="1486" mass="165351">MLPGSLGQECSLGFYRENKGYFTGRCVPCNCNGNSNRCQDGTGKCINCQYNTAGEKCERCKDGYFGDATQGSCRVCPCPYTNRFATGCVANGEEIQCLCKEGYTGVRCERCAPGYFGNPRKYGGYCQKCNCNNNGQLASCDHLTGECFNNEPKDVDPNEDCDPCDSCVMTLLKDLSTIGDELQLTKSQLQNVHASSHTLEQMRRLETRIKDLKGLLNNYRSVVHNQGSKVDELETEFFNLNHDVNALQEKAEMNYKAAEILFNNFGQTHQKGKDLVSQIQIVVNNIQVLLEQVAGTNAEGNNLPLGDAAKELAEAQRMMMEMRNRNFGQLQAEAEKERTEAQLLLARIKNELQKYHQENHALIKTVRESLNDYESKITDLREALNEATGQIKQAENLNRDNGVLLEDIKKRIKETNVQQNGILDILSSARSSLTQANSVLGLLQKSKEEYESLAAQLDGARKDMNEKLTNSSLSASKEPLVVKAEEHAKSLQDLAKQLEEIKNSARKDELVGCAVEASTAYDSIINAIKAAEEAAKKAGNAADSALSTVKREDLSGKAARLKTESTTLLNQAQETEKTLKGTKKESDCKNIGTTSETNTLQVDLVTLQNNLNGINRDDIDSILTGAKNMVKSAEDATTNVLDELLPIQEDVEKMKSTYGSTQSAGFNKALMEANNSVKKLTNKLPDLFSKIESINQQLMPTSNISENVNRIRELIQQARDAANKVAIPMRFNGSSGVEVRPPSNLEDLKGYTSLSFFLQRPQTRLDNPQRASNKFVLYLGNKNASKDYIGMALKDGHLTCVYNLGDGDVEIDVQQFVTQSETEEAVMDQVKFERIYQYVKLNYIKAATSGSPEYESPLTASSGGNDVLLNLDPSTVVFYVGGYPPDFRPPRKLDYPHYEGCIELDNINEHIISLYNFKRTFNLNTTEVQPCRRYKEETDQSYFEGTGYASVTLKELNTHSRVRYEQTIETTADEGIVFFAADGDQFISVLIKDGHTVFKYKVGSEPPKEIETNSTLNDGTYKQATILLCALKYQATKFFFLSFPETSFNISTPPFRGCMKNVKNPNTASVIFDETVGVSKKCSDDWKLIRSAAFSKKGTLSLSAVGFPFPKDFQVGFGFQTMESTGTLLNYNLWSEFTSVDYPRARALIEPMKFEFCLGPLLPFHYRLHFSVDVRTQSSRGLIVFMEERPEDSYMALHISKGRFVFSLGSGGTQVKLKTSIKYNDGQWHTVVFSTDAESIRLVVDGLRAQHRKLATNSAISIKPPIYVGGLPSLKTQNIPVNSFKGCLKNFKMNGEVMNAPQQNNGVLPCLDVPMDTGIYFSNKGGYITIGHLLMGLNFRIVFTIRSRSSTGILLHTGSKRDNYLTIYMEEGKVIAAGNSGAGEFQTSVTPKQHLFDGQWHTINTMQLEVGTQSNYTTGLPLSPPRHVHQPLYFGKIPANLDTPWLPVKDPFFGCLRNININDKHVSIRRISEVHGAVSLHGCPVK</sequence>
<dbReference type="Pfam" id="PF02210">
    <property type="entry name" value="Laminin_G_2"/>
    <property type="match status" value="3"/>
</dbReference>
<name>A0A8B9FEQ3_9PSIT</name>
<evidence type="ECO:0000256" key="11">
    <source>
        <dbReference type="PROSITE-ProRule" id="PRU00460"/>
    </source>
</evidence>
<dbReference type="GO" id="GO:0007155">
    <property type="term" value="P:cell adhesion"/>
    <property type="evidence" value="ECO:0007669"/>
    <property type="project" value="UniProtKB-KW"/>
</dbReference>
<feature type="domain" description="Laminin G" evidence="13">
    <location>
        <begin position="938"/>
        <end position="1082"/>
    </location>
</feature>
<dbReference type="FunFam" id="2.60.120.200:FF:000150">
    <property type="entry name" value="Laminin subunit alpha 5"/>
    <property type="match status" value="1"/>
</dbReference>
<keyword evidence="10 11" id="KW-0424">Laminin EGF-like domain</keyword>
<feature type="disulfide bond" evidence="11">
    <location>
        <begin position="76"/>
        <end position="88"/>
    </location>
</feature>
<dbReference type="Pfam" id="PF00053">
    <property type="entry name" value="EGF_laminin"/>
    <property type="match status" value="1"/>
</dbReference>
<dbReference type="SUPFAM" id="SSF49899">
    <property type="entry name" value="Concanavalin A-like lectins/glucanases"/>
    <property type="match status" value="4"/>
</dbReference>
<dbReference type="Gene3D" id="2.60.120.200">
    <property type="match status" value="6"/>
</dbReference>
<dbReference type="Pfam" id="PF24973">
    <property type="entry name" value="EGF_LMN_ATRN"/>
    <property type="match status" value="1"/>
</dbReference>
<protein>
    <submittedName>
        <fullName evidence="15">Laminin subunit alpha 3</fullName>
    </submittedName>
</protein>
<dbReference type="PANTHER" id="PTHR15036:SF47">
    <property type="entry name" value="LAMININ SUBUNIT ALPHA-4"/>
    <property type="match status" value="1"/>
</dbReference>
<dbReference type="Proteomes" id="UP000694522">
    <property type="component" value="Unplaced"/>
</dbReference>
<feature type="coiled-coil region" evidence="12">
    <location>
        <begin position="305"/>
        <end position="400"/>
    </location>
</feature>
<dbReference type="FunFam" id="2.10.25.10:FF:000188">
    <property type="entry name" value="Laminin subunit gamma 2"/>
    <property type="match status" value="1"/>
</dbReference>
<dbReference type="PROSITE" id="PS50027">
    <property type="entry name" value="EGF_LAM_2"/>
    <property type="match status" value="2"/>
</dbReference>
<dbReference type="GO" id="GO:0005102">
    <property type="term" value="F:signaling receptor binding"/>
    <property type="evidence" value="ECO:0007669"/>
    <property type="project" value="InterPro"/>
</dbReference>
<evidence type="ECO:0000256" key="2">
    <source>
        <dbReference type="ARBA" id="ARBA00022525"/>
    </source>
</evidence>
<dbReference type="InterPro" id="IPR001791">
    <property type="entry name" value="Laminin_G"/>
</dbReference>
<evidence type="ECO:0000259" key="13">
    <source>
        <dbReference type="PROSITE" id="PS50025"/>
    </source>
</evidence>
<dbReference type="InterPro" id="IPR056863">
    <property type="entry name" value="LMN_ATRN_NET-like_EGF"/>
</dbReference>